<organism evidence="2 3">
    <name type="scientific">Cucurbita argyrosperma subsp. sororia</name>
    <dbReference type="NCBI Taxonomy" id="37648"/>
    <lineage>
        <taxon>Eukaryota</taxon>
        <taxon>Viridiplantae</taxon>
        <taxon>Streptophyta</taxon>
        <taxon>Embryophyta</taxon>
        <taxon>Tracheophyta</taxon>
        <taxon>Spermatophyta</taxon>
        <taxon>Magnoliopsida</taxon>
        <taxon>eudicotyledons</taxon>
        <taxon>Gunneridae</taxon>
        <taxon>Pentapetalae</taxon>
        <taxon>rosids</taxon>
        <taxon>fabids</taxon>
        <taxon>Cucurbitales</taxon>
        <taxon>Cucurbitaceae</taxon>
        <taxon>Cucurbiteae</taxon>
        <taxon>Cucurbita</taxon>
    </lineage>
</organism>
<protein>
    <submittedName>
        <fullName evidence="2">Uncharacterized protein</fullName>
    </submittedName>
</protein>
<evidence type="ECO:0000313" key="2">
    <source>
        <dbReference type="EMBL" id="KAG6608497.1"/>
    </source>
</evidence>
<gene>
    <name evidence="2" type="ORF">SDJN03_01839</name>
</gene>
<keyword evidence="3" id="KW-1185">Reference proteome</keyword>
<evidence type="ECO:0000256" key="1">
    <source>
        <dbReference type="SAM" id="MobiDB-lite"/>
    </source>
</evidence>
<feature type="region of interest" description="Disordered" evidence="1">
    <location>
        <begin position="1"/>
        <end position="31"/>
    </location>
</feature>
<accession>A0AAV6P851</accession>
<comment type="caution">
    <text evidence="2">The sequence shown here is derived from an EMBL/GenBank/DDBJ whole genome shotgun (WGS) entry which is preliminary data.</text>
</comment>
<feature type="non-terminal residue" evidence="2">
    <location>
        <position position="1"/>
    </location>
</feature>
<evidence type="ECO:0000313" key="3">
    <source>
        <dbReference type="Proteomes" id="UP000685013"/>
    </source>
</evidence>
<dbReference type="EMBL" id="JAGKQH010000001">
    <property type="protein sequence ID" value="KAG6608497.1"/>
    <property type="molecule type" value="Genomic_DNA"/>
</dbReference>
<dbReference type="Proteomes" id="UP000685013">
    <property type="component" value="Chromosome 1"/>
</dbReference>
<feature type="compositionally biased region" description="Gly residues" evidence="1">
    <location>
        <begin position="22"/>
        <end position="31"/>
    </location>
</feature>
<sequence>MPNNLPLRPIRHTSNRSKPSSSGGGTSTGSGGLLKMFKLFPTLSSGYKMVALLGRPRKPLLKDNATTGTIFGYRKGRVELGDSRGPSLPADIRV</sequence>
<dbReference type="AlphaFoldDB" id="A0AAV6P851"/>
<reference evidence="2 3" key="1">
    <citation type="journal article" date="2021" name="Hortic Res">
        <title>The domestication of Cucurbita argyrosperma as revealed by the genome of its wild relative.</title>
        <authorList>
            <person name="Barrera-Redondo J."/>
            <person name="Sanchez-de la Vega G."/>
            <person name="Aguirre-Liguori J.A."/>
            <person name="Castellanos-Morales G."/>
            <person name="Gutierrez-Guerrero Y.T."/>
            <person name="Aguirre-Dugua X."/>
            <person name="Aguirre-Planter E."/>
            <person name="Tenaillon M.I."/>
            <person name="Lira-Saade R."/>
            <person name="Eguiarte L.E."/>
        </authorList>
    </citation>
    <scope>NUCLEOTIDE SEQUENCE [LARGE SCALE GENOMIC DNA]</scope>
    <source>
        <strain evidence="2">JBR-2021</strain>
    </source>
</reference>
<proteinExistence type="predicted"/>
<name>A0AAV6P851_9ROSI</name>